<sequence>MTLIALTGMPAAGKGEVAAVAQQRGWAVHRIGDLVWEETERRGLELAPASVGAVANGEREAHGYGVWASRSLERIDALRSAGSHVLIDGMRGEQELAVFRAAYGDALVTVAVVASAEQRLARVQQRGRIDDGDAAAFHARDERELGWSLAETIAAADETLANEGELDALRAAAGELLARLESL</sequence>
<organism evidence="1">
    <name type="scientific">uncultured marine group II/III euryarchaeote KM3_188_A01</name>
    <dbReference type="NCBI Taxonomy" id="1457953"/>
    <lineage>
        <taxon>Archaea</taxon>
        <taxon>Methanobacteriati</taxon>
        <taxon>Methanobacteriota</taxon>
        <taxon>environmental samples</taxon>
    </lineage>
</organism>
<keyword evidence="1" id="KW-0418">Kinase</keyword>
<dbReference type="SUPFAM" id="SSF52540">
    <property type="entry name" value="P-loop containing nucleoside triphosphate hydrolases"/>
    <property type="match status" value="1"/>
</dbReference>
<dbReference type="PANTHER" id="PTHR41930">
    <property type="entry name" value="UPF0200 PROTEIN MJ1399"/>
    <property type="match status" value="1"/>
</dbReference>
<keyword evidence="1" id="KW-0808">Transferase</keyword>
<name>A0A075GU66_9EURY</name>
<dbReference type="Pfam" id="PF13238">
    <property type="entry name" value="AAA_18"/>
    <property type="match status" value="1"/>
</dbReference>
<accession>A0A075GU66</accession>
<dbReference type="PANTHER" id="PTHR41930:SF1">
    <property type="entry name" value="DEPHOSPHO-COA KINASE"/>
    <property type="match status" value="1"/>
</dbReference>
<dbReference type="Gene3D" id="3.40.50.300">
    <property type="entry name" value="P-loop containing nucleotide triphosphate hydrolases"/>
    <property type="match status" value="1"/>
</dbReference>
<reference evidence="1" key="1">
    <citation type="journal article" date="2014" name="Genome Biol. Evol.">
        <title>Pangenome evidence for extensive interdomain horizontal transfer affecting lineage core and shell genes in uncultured planktonic thaumarchaeota and euryarchaeota.</title>
        <authorList>
            <person name="Deschamps P."/>
            <person name="Zivanovic Y."/>
            <person name="Moreira D."/>
            <person name="Rodriguez-Valera F."/>
            <person name="Lopez-Garcia P."/>
        </authorList>
    </citation>
    <scope>NUCLEOTIDE SEQUENCE</scope>
</reference>
<dbReference type="GO" id="GO:0016301">
    <property type="term" value="F:kinase activity"/>
    <property type="evidence" value="ECO:0007669"/>
    <property type="project" value="UniProtKB-KW"/>
</dbReference>
<dbReference type="AlphaFoldDB" id="A0A075GU66"/>
<protein>
    <submittedName>
        <fullName evidence="1">Dephospho-CoA kinase</fullName>
    </submittedName>
</protein>
<evidence type="ECO:0000313" key="1">
    <source>
        <dbReference type="EMBL" id="AIF05862.1"/>
    </source>
</evidence>
<dbReference type="InterPro" id="IPR027417">
    <property type="entry name" value="P-loop_NTPase"/>
</dbReference>
<proteinExistence type="predicted"/>
<dbReference type="EMBL" id="KF900752">
    <property type="protein sequence ID" value="AIF05862.1"/>
    <property type="molecule type" value="Genomic_DNA"/>
</dbReference>